<dbReference type="EC" id="3.1.3.48" evidence="2"/>
<dbReference type="Pfam" id="PF01451">
    <property type="entry name" value="LMWPc"/>
    <property type="match status" value="1"/>
</dbReference>
<keyword evidence="4" id="KW-0904">Protein phosphatase</keyword>
<accession>A0ABT3H8M8</accession>
<evidence type="ECO:0000256" key="3">
    <source>
        <dbReference type="ARBA" id="ARBA00022801"/>
    </source>
</evidence>
<feature type="domain" description="Phosphotyrosine protein phosphatase I" evidence="5">
    <location>
        <begin position="2"/>
        <end position="150"/>
    </location>
</feature>
<dbReference type="InterPro" id="IPR023485">
    <property type="entry name" value="Ptyr_pPase"/>
</dbReference>
<protein>
    <recommendedName>
        <fullName evidence="2">protein-tyrosine-phosphatase</fullName>
        <ecNumber evidence="2">3.1.3.48</ecNumber>
    </recommendedName>
</protein>
<evidence type="ECO:0000256" key="4">
    <source>
        <dbReference type="ARBA" id="ARBA00022912"/>
    </source>
</evidence>
<evidence type="ECO:0000256" key="1">
    <source>
        <dbReference type="ARBA" id="ARBA00011063"/>
    </source>
</evidence>
<dbReference type="SUPFAM" id="SSF52788">
    <property type="entry name" value="Phosphotyrosine protein phosphatases I"/>
    <property type="match status" value="1"/>
</dbReference>
<dbReference type="InterPro" id="IPR036196">
    <property type="entry name" value="Ptyr_pPase_sf"/>
</dbReference>
<evidence type="ECO:0000256" key="2">
    <source>
        <dbReference type="ARBA" id="ARBA00013064"/>
    </source>
</evidence>
<dbReference type="InterPro" id="IPR050438">
    <property type="entry name" value="LMW_PTPase"/>
</dbReference>
<comment type="caution">
    <text evidence="6">The sequence shown here is derived from an EMBL/GenBank/DDBJ whole genome shotgun (WGS) entry which is preliminary data.</text>
</comment>
<organism evidence="6 7">
    <name type="scientific">Rhodobium gokarnense</name>
    <dbReference type="NCBI Taxonomy" id="364296"/>
    <lineage>
        <taxon>Bacteria</taxon>
        <taxon>Pseudomonadati</taxon>
        <taxon>Pseudomonadota</taxon>
        <taxon>Alphaproteobacteria</taxon>
        <taxon>Hyphomicrobiales</taxon>
        <taxon>Rhodobiaceae</taxon>
        <taxon>Rhodobium</taxon>
    </lineage>
</organism>
<name>A0ABT3H8M8_9HYPH</name>
<dbReference type="PANTHER" id="PTHR11717:SF7">
    <property type="entry name" value="LOW MOLECULAR WEIGHT PHOSPHOTYROSINE PROTEIN PHOSPHATASE"/>
    <property type="match status" value="1"/>
</dbReference>
<evidence type="ECO:0000259" key="5">
    <source>
        <dbReference type="SMART" id="SM00226"/>
    </source>
</evidence>
<dbReference type="CDD" id="cd16343">
    <property type="entry name" value="LMWPTP"/>
    <property type="match status" value="1"/>
</dbReference>
<dbReference type="SMART" id="SM00226">
    <property type="entry name" value="LMWPc"/>
    <property type="match status" value="1"/>
</dbReference>
<evidence type="ECO:0000313" key="7">
    <source>
        <dbReference type="Proteomes" id="UP001209755"/>
    </source>
</evidence>
<dbReference type="PANTHER" id="PTHR11717">
    <property type="entry name" value="LOW MOLECULAR WEIGHT PROTEIN TYROSINE PHOSPHATASE"/>
    <property type="match status" value="1"/>
</dbReference>
<reference evidence="7" key="1">
    <citation type="submission" date="2023-07" db="EMBL/GenBank/DDBJ databases">
        <title>Genome sequencing of Purple Non-Sulfur Bacteria from various extreme environments.</title>
        <authorList>
            <person name="Mayer M."/>
        </authorList>
    </citation>
    <scope>NUCLEOTIDE SEQUENCE [LARGE SCALE GENOMIC DNA]</scope>
    <source>
        <strain evidence="7">DSM 17935</strain>
    </source>
</reference>
<gene>
    <name evidence="6" type="ORF">M2319_001046</name>
</gene>
<dbReference type="Proteomes" id="UP001209755">
    <property type="component" value="Unassembled WGS sequence"/>
</dbReference>
<dbReference type="InterPro" id="IPR017867">
    <property type="entry name" value="Tyr_phospatase_low_mol_wt"/>
</dbReference>
<dbReference type="EMBL" id="JAOQNS010000003">
    <property type="protein sequence ID" value="MCW2306724.1"/>
    <property type="molecule type" value="Genomic_DNA"/>
</dbReference>
<proteinExistence type="inferred from homology"/>
<sequence>MRSVLFVCLGNICRSPLAEGAFRAVAEENGAAGRLVIDSAGTSDWNLGQPPEPSAIRVAAKHGIDISHLRARQLTDDDFFRFDLILAMDEKNLGRIEERRPSGSPAQVALFLEEALGRRESIADPYGGTAKTFATVFDTVDAGAKALYRKHFADT</sequence>
<keyword evidence="3 6" id="KW-0378">Hydrolase</keyword>
<dbReference type="Gene3D" id="3.40.50.2300">
    <property type="match status" value="1"/>
</dbReference>
<dbReference type="PRINTS" id="PR00719">
    <property type="entry name" value="LMWPTPASE"/>
</dbReference>
<comment type="similarity">
    <text evidence="1">Belongs to the low molecular weight phosphotyrosine protein phosphatase family.</text>
</comment>
<evidence type="ECO:0000313" key="6">
    <source>
        <dbReference type="EMBL" id="MCW2306724.1"/>
    </source>
</evidence>
<dbReference type="GO" id="GO:0004725">
    <property type="term" value="F:protein tyrosine phosphatase activity"/>
    <property type="evidence" value="ECO:0007669"/>
    <property type="project" value="UniProtKB-EC"/>
</dbReference>
<keyword evidence="7" id="KW-1185">Reference proteome</keyword>
<dbReference type="RefSeq" id="WP_264600396.1">
    <property type="nucleotide sequence ID" value="NZ_JAOQNS010000003.1"/>
</dbReference>